<feature type="compositionally biased region" description="Basic and acidic residues" evidence="1">
    <location>
        <begin position="382"/>
        <end position="409"/>
    </location>
</feature>
<sequence>MAAAAISRPPAPGQACAPHPRDDVRHGVRALLSDQQGFSALDDRTRRDIASSLVRIGSVALDNHEAAAPPATKPVARALNAGREFSGAATDRLASTTHAVLNAVSFPRFVTELITGVFKAMNDSNQQQLTAFVDLIRNVAQTTEGFADSNVGVAGAREWIAERFPGSYMIEGAEEDPFPEDLSGLSPEERREREAEIQAERDAAIRLVLRPGAAPPTDAALRAAFGTAEGETISGGNPEALVPFARQVLARNRQQLLATMVQMGLQRIVIESGRLNASMRFHIDTSSAAANDRGSQFDMRNTVEAGVGAKFGPWGAEAKVQNTIGYVSTDRTQTSEEINTELDLDSAVELVFRTDYVPLDRLATGEARERIMVNTINPEDEAQRIATERSARATARATERAARTERTEAITRTPPAPDPPAAIDTSRLATGDSSTARAAPVTGGDAARAEPVTPPVAPVTPPVTPPVEPVTPPVAPNPAPVPPTGSTDTARAPVVPPGR</sequence>
<accession>A0A396S5D7</accession>
<evidence type="ECO:0000256" key="1">
    <source>
        <dbReference type="SAM" id="MobiDB-lite"/>
    </source>
</evidence>
<feature type="compositionally biased region" description="Pro residues" evidence="1">
    <location>
        <begin position="452"/>
        <end position="483"/>
    </location>
</feature>
<dbReference type="AlphaFoldDB" id="A0A396S5D7"/>
<feature type="compositionally biased region" description="Polar residues" evidence="1">
    <location>
        <begin position="427"/>
        <end position="436"/>
    </location>
</feature>
<dbReference type="Proteomes" id="UP000266693">
    <property type="component" value="Unassembled WGS sequence"/>
</dbReference>
<organism evidence="2 3">
    <name type="scientific">Sphingomonas gilva</name>
    <dbReference type="NCBI Taxonomy" id="2305907"/>
    <lineage>
        <taxon>Bacteria</taxon>
        <taxon>Pseudomonadati</taxon>
        <taxon>Pseudomonadota</taxon>
        <taxon>Alphaproteobacteria</taxon>
        <taxon>Sphingomonadales</taxon>
        <taxon>Sphingomonadaceae</taxon>
        <taxon>Sphingomonas</taxon>
    </lineage>
</organism>
<protein>
    <submittedName>
        <fullName evidence="2">Uncharacterized protein</fullName>
    </submittedName>
</protein>
<gene>
    <name evidence="2" type="ORF">D1610_00150</name>
</gene>
<evidence type="ECO:0000313" key="2">
    <source>
        <dbReference type="EMBL" id="RHW18625.1"/>
    </source>
</evidence>
<evidence type="ECO:0000313" key="3">
    <source>
        <dbReference type="Proteomes" id="UP000266693"/>
    </source>
</evidence>
<name>A0A396S5D7_9SPHN</name>
<dbReference type="RefSeq" id="WP_118862131.1">
    <property type="nucleotide sequence ID" value="NZ_QWLV01000001.1"/>
</dbReference>
<dbReference type="EMBL" id="QWLV01000001">
    <property type="protein sequence ID" value="RHW18625.1"/>
    <property type="molecule type" value="Genomic_DNA"/>
</dbReference>
<reference evidence="2 3" key="1">
    <citation type="submission" date="2018-08" db="EMBL/GenBank/DDBJ databases">
        <title>The multiple taxonomic identification of Sphingomonas gilva.</title>
        <authorList>
            <person name="Zhu D."/>
            <person name="Zheng S."/>
        </authorList>
    </citation>
    <scope>NUCLEOTIDE SEQUENCE [LARGE SCALE GENOMIC DNA]</scope>
    <source>
        <strain evidence="2 3">ZDH117</strain>
    </source>
</reference>
<dbReference type="OrthoDB" id="517757at2"/>
<keyword evidence="3" id="KW-1185">Reference proteome</keyword>
<feature type="region of interest" description="Disordered" evidence="1">
    <location>
        <begin position="1"/>
        <end position="22"/>
    </location>
</feature>
<feature type="region of interest" description="Disordered" evidence="1">
    <location>
        <begin position="382"/>
        <end position="499"/>
    </location>
</feature>
<comment type="caution">
    <text evidence="2">The sequence shown here is derived from an EMBL/GenBank/DDBJ whole genome shotgun (WGS) entry which is preliminary data.</text>
</comment>
<proteinExistence type="predicted"/>